<protein>
    <submittedName>
        <fullName evidence="5">Gamma-glutamyltransferase</fullName>
    </submittedName>
</protein>
<keyword evidence="3" id="KW-0378">Hydrolase</keyword>
<dbReference type="PATRIC" id="fig|1189621.3.peg.4009"/>
<dbReference type="Gene3D" id="3.60.20.40">
    <property type="match status" value="1"/>
</dbReference>
<dbReference type="PRINTS" id="PR01210">
    <property type="entry name" value="GGTRANSPTASE"/>
</dbReference>
<dbReference type="GO" id="GO:0016787">
    <property type="term" value="F:hydrolase activity"/>
    <property type="evidence" value="ECO:0007669"/>
    <property type="project" value="UniProtKB-KW"/>
</dbReference>
<evidence type="ECO:0000256" key="4">
    <source>
        <dbReference type="ARBA" id="ARBA00023145"/>
    </source>
</evidence>
<dbReference type="SUPFAM" id="SSF56235">
    <property type="entry name" value="N-terminal nucleophile aminohydrolases (Ntn hydrolases)"/>
    <property type="match status" value="1"/>
</dbReference>
<reference evidence="5 6" key="1">
    <citation type="submission" date="2012-05" db="EMBL/GenBank/DDBJ databases">
        <title>Genome sequence of Nitritalea halalkaliphila LW7.</title>
        <authorList>
            <person name="Jangir P.K."/>
            <person name="Singh A."/>
            <person name="Shivaji S."/>
            <person name="Sharma R."/>
        </authorList>
    </citation>
    <scope>NUCLEOTIDE SEQUENCE [LARGE SCALE GENOMIC DNA]</scope>
    <source>
        <strain evidence="5 6">LW7</strain>
    </source>
</reference>
<dbReference type="Pfam" id="PF01019">
    <property type="entry name" value="G_glu_transpept"/>
    <property type="match status" value="1"/>
</dbReference>
<name>I5BTF7_9BACT</name>
<evidence type="ECO:0000313" key="6">
    <source>
        <dbReference type="Proteomes" id="UP000005551"/>
    </source>
</evidence>
<evidence type="ECO:0000256" key="2">
    <source>
        <dbReference type="ARBA" id="ARBA00022679"/>
    </source>
</evidence>
<dbReference type="PANTHER" id="PTHR43199">
    <property type="entry name" value="GLUTATHIONE HYDROLASE"/>
    <property type="match status" value="1"/>
</dbReference>
<dbReference type="GO" id="GO:0016740">
    <property type="term" value="F:transferase activity"/>
    <property type="evidence" value="ECO:0007669"/>
    <property type="project" value="UniProtKB-KW"/>
</dbReference>
<dbReference type="InterPro" id="IPR051792">
    <property type="entry name" value="GGT_bact"/>
</dbReference>
<dbReference type="STRING" id="1189621.A3SI_19296"/>
<dbReference type="MEROPS" id="T03.001"/>
<evidence type="ECO:0000313" key="5">
    <source>
        <dbReference type="EMBL" id="EIM72859.1"/>
    </source>
</evidence>
<proteinExistence type="inferred from homology"/>
<gene>
    <name evidence="5" type="ORF">A3SI_19296</name>
</gene>
<dbReference type="InterPro" id="IPR029055">
    <property type="entry name" value="Ntn_hydrolases_N"/>
</dbReference>
<comment type="caution">
    <text evidence="5">The sequence shown here is derived from an EMBL/GenBank/DDBJ whole genome shotgun (WGS) entry which is preliminary data.</text>
</comment>
<dbReference type="Proteomes" id="UP000005551">
    <property type="component" value="Unassembled WGS sequence"/>
</dbReference>
<dbReference type="RefSeq" id="WP_009057469.1">
    <property type="nucleotide sequence ID" value="NZ_AJYA01000074.1"/>
</dbReference>
<sequence>MDDFSIKPGFPNMYGLLGGAANAIAPGKRMLSAMTPTIIEREGKLLMVVGTPGGSTIITSVFQTILNVLAHGMSMSEAVAAPRFHHQWYPEDIQHEPGAFSDAVIEALRAKGHPLRERSAYGRVDAILVTKDGRLEGAGDPRGDDWAAGF</sequence>
<dbReference type="PANTHER" id="PTHR43199:SF1">
    <property type="entry name" value="GLUTATHIONE HYDROLASE PROENZYME"/>
    <property type="match status" value="1"/>
</dbReference>
<keyword evidence="4" id="KW-0865">Zymogen</keyword>
<dbReference type="EMBL" id="AJYA01000074">
    <property type="protein sequence ID" value="EIM72859.1"/>
    <property type="molecule type" value="Genomic_DNA"/>
</dbReference>
<dbReference type="AlphaFoldDB" id="I5BTF7"/>
<comment type="similarity">
    <text evidence="1">Belongs to the gamma-glutamyltransferase family.</text>
</comment>
<dbReference type="InterPro" id="IPR043137">
    <property type="entry name" value="GGT_ssub_C"/>
</dbReference>
<keyword evidence="2 5" id="KW-0808">Transferase</keyword>
<accession>I5BTF7</accession>
<evidence type="ECO:0000256" key="3">
    <source>
        <dbReference type="ARBA" id="ARBA00022801"/>
    </source>
</evidence>
<keyword evidence="6" id="KW-1185">Reference proteome</keyword>
<organism evidence="5 6">
    <name type="scientific">Nitritalea halalkaliphila LW7</name>
    <dbReference type="NCBI Taxonomy" id="1189621"/>
    <lineage>
        <taxon>Bacteria</taxon>
        <taxon>Pseudomonadati</taxon>
        <taxon>Bacteroidota</taxon>
        <taxon>Cytophagia</taxon>
        <taxon>Cytophagales</taxon>
        <taxon>Cyclobacteriaceae</taxon>
        <taxon>Nitritalea</taxon>
    </lineage>
</organism>
<evidence type="ECO:0000256" key="1">
    <source>
        <dbReference type="ARBA" id="ARBA00009381"/>
    </source>
</evidence>